<name>A0A0X3PT77_SCHSO</name>
<sequence length="105" mass="11540">MDGVAPAPHLQNRPSYGHFRRFTSFLSPIMSLGAFNTLLSISQTVSSTAGNRLSIHFRISADVGQKMPNYQTFRNLAPSNGLRCNFGANAAQCRRRQSAFLAQGH</sequence>
<organism evidence="1">
    <name type="scientific">Schistocephalus solidus</name>
    <name type="common">Tapeworm</name>
    <dbReference type="NCBI Taxonomy" id="70667"/>
    <lineage>
        <taxon>Eukaryota</taxon>
        <taxon>Metazoa</taxon>
        <taxon>Spiralia</taxon>
        <taxon>Lophotrochozoa</taxon>
        <taxon>Platyhelminthes</taxon>
        <taxon>Cestoda</taxon>
        <taxon>Eucestoda</taxon>
        <taxon>Diphyllobothriidea</taxon>
        <taxon>Diphyllobothriidae</taxon>
        <taxon>Schistocephalus</taxon>
    </lineage>
</organism>
<dbReference type="EMBL" id="GEEE01008497">
    <property type="protein sequence ID" value="JAP54728.1"/>
    <property type="molecule type" value="Transcribed_RNA"/>
</dbReference>
<protein>
    <submittedName>
        <fullName evidence="1">Uncharacterized protein</fullName>
    </submittedName>
</protein>
<accession>A0A0X3PT77</accession>
<proteinExistence type="predicted"/>
<gene>
    <name evidence="1" type="ORF">TR88699</name>
</gene>
<dbReference type="AlphaFoldDB" id="A0A0X3PT77"/>
<reference evidence="1" key="1">
    <citation type="submission" date="2016-01" db="EMBL/GenBank/DDBJ databases">
        <title>Reference transcriptome for the parasite Schistocephalus solidus: insights into the molecular evolution of parasitism.</title>
        <authorList>
            <person name="Hebert F.O."/>
            <person name="Grambauer S."/>
            <person name="Barber I."/>
            <person name="Landry C.R."/>
            <person name="Aubin-Horth N."/>
        </authorList>
    </citation>
    <scope>NUCLEOTIDE SEQUENCE</scope>
</reference>
<evidence type="ECO:0000313" key="1">
    <source>
        <dbReference type="EMBL" id="JAP54728.1"/>
    </source>
</evidence>